<evidence type="ECO:0008006" key="2">
    <source>
        <dbReference type="Google" id="ProtNLM"/>
    </source>
</evidence>
<accession>A0AAU7QMH9</accession>
<name>A0AAU7QMH9_9GAMM</name>
<proteinExistence type="predicted"/>
<reference evidence="1" key="1">
    <citation type="submission" date="2024-06" db="EMBL/GenBank/DDBJ databases">
        <authorList>
            <person name="Sun Y."/>
        </authorList>
    </citation>
    <scope>NUCLEOTIDE SEQUENCE</scope>
    <source>
        <strain evidence="1">IGA1.0</strain>
    </source>
</reference>
<sequence length="214" mass="24784">MDVSHSPSRTALEIAEAIKGGFARIAELYDEVRFGETYETLFKNVVESLQSGRTVREMDHELRIHFLTSPERHPEVPFWMATANFLNAQRLFEVDQLAASQKAVESATFWVEDCSYRPPTRDTILRDASKKGTANRNARFQPLKDEMVRLIKTKRPIEGWKSKAQVVSLIYKEINVLNESLNWVLTSSNLKRKLREWLNTELAIVAAFEETRRR</sequence>
<protein>
    <recommendedName>
        <fullName evidence="2">HEPN AbiU2-like domain-containing protein</fullName>
    </recommendedName>
</protein>
<evidence type="ECO:0000313" key="1">
    <source>
        <dbReference type="EMBL" id="XBS89918.1"/>
    </source>
</evidence>
<gene>
    <name evidence="1" type="ORF">ABNK63_16230</name>
</gene>
<dbReference type="AlphaFoldDB" id="A0AAU7QMH9"/>
<organism evidence="1">
    <name type="scientific">Rhodanobacter sp. IGA1.0</name>
    <dbReference type="NCBI Taxonomy" id="3158582"/>
    <lineage>
        <taxon>Bacteria</taxon>
        <taxon>Pseudomonadati</taxon>
        <taxon>Pseudomonadota</taxon>
        <taxon>Gammaproteobacteria</taxon>
        <taxon>Lysobacterales</taxon>
        <taxon>Rhodanobacteraceae</taxon>
        <taxon>Rhodanobacter</taxon>
    </lineage>
</organism>
<dbReference type="RefSeq" id="WP_350016211.1">
    <property type="nucleotide sequence ID" value="NZ_CP157948.1"/>
</dbReference>
<dbReference type="EMBL" id="CP157948">
    <property type="protein sequence ID" value="XBS89918.1"/>
    <property type="molecule type" value="Genomic_DNA"/>
</dbReference>